<dbReference type="InterPro" id="IPR036271">
    <property type="entry name" value="Tet_transcr_reg_TetR-rel_C_sf"/>
</dbReference>
<dbReference type="GO" id="GO:0000976">
    <property type="term" value="F:transcription cis-regulatory region binding"/>
    <property type="evidence" value="ECO:0007669"/>
    <property type="project" value="TreeGrafter"/>
</dbReference>
<evidence type="ECO:0000256" key="2">
    <source>
        <dbReference type="PROSITE-ProRule" id="PRU00335"/>
    </source>
</evidence>
<sequence length="243" mass="26995">MIIRMLPRPERSIFESLAQLDVLSKRDTILAAASRVFIQHGYEGTSMELVAQTAGSARRTLYNQFPEGKAQLFHAVVERMWMAFPVMSIDTDEAMLADPAKGLRTIGYAIGEFWRSPLAVSFLRMIIGEASRFPELMRSFFDAGKTPAVGAIRNYIAELGKRGVLKLTDAELASQQFIGMVDESLLWVRVMGSEAELSSARITEVVEQAVVIFLGHYLRGKLSTKSPKARRAKSALGIRSRVP</sequence>
<name>E8X519_GRATM</name>
<dbReference type="Proteomes" id="UP000000343">
    <property type="component" value="Chromosome"/>
</dbReference>
<dbReference type="eggNOG" id="COG1309">
    <property type="taxonomic scope" value="Bacteria"/>
</dbReference>
<dbReference type="KEGG" id="acm:AciX9_0135"/>
<feature type="DNA-binding region" description="H-T-H motif" evidence="2">
    <location>
        <begin position="46"/>
        <end position="65"/>
    </location>
</feature>
<dbReference type="PANTHER" id="PTHR30055">
    <property type="entry name" value="HTH-TYPE TRANSCRIPTIONAL REGULATOR RUTR"/>
    <property type="match status" value="1"/>
</dbReference>
<dbReference type="SUPFAM" id="SSF46689">
    <property type="entry name" value="Homeodomain-like"/>
    <property type="match status" value="1"/>
</dbReference>
<dbReference type="EMBL" id="CP002480">
    <property type="protein sequence ID" value="ADW67211.1"/>
    <property type="molecule type" value="Genomic_DNA"/>
</dbReference>
<keyword evidence="5" id="KW-1185">Reference proteome</keyword>
<dbReference type="GO" id="GO:0003700">
    <property type="term" value="F:DNA-binding transcription factor activity"/>
    <property type="evidence" value="ECO:0007669"/>
    <property type="project" value="TreeGrafter"/>
</dbReference>
<protein>
    <submittedName>
        <fullName evidence="4">Regulatory protein TetR</fullName>
    </submittedName>
</protein>
<dbReference type="OrthoDB" id="9812993at2"/>
<dbReference type="Gene3D" id="1.10.357.10">
    <property type="entry name" value="Tetracycline Repressor, domain 2"/>
    <property type="match status" value="1"/>
</dbReference>
<dbReference type="STRING" id="1198114.AciX9_0135"/>
<evidence type="ECO:0000313" key="4">
    <source>
        <dbReference type="EMBL" id="ADW67211.1"/>
    </source>
</evidence>
<dbReference type="PROSITE" id="PS50977">
    <property type="entry name" value="HTH_TETR_2"/>
    <property type="match status" value="1"/>
</dbReference>
<proteinExistence type="predicted"/>
<evidence type="ECO:0000259" key="3">
    <source>
        <dbReference type="PROSITE" id="PS50977"/>
    </source>
</evidence>
<dbReference type="Pfam" id="PF00440">
    <property type="entry name" value="TetR_N"/>
    <property type="match status" value="1"/>
</dbReference>
<dbReference type="SUPFAM" id="SSF48498">
    <property type="entry name" value="Tetracyclin repressor-like, C-terminal domain"/>
    <property type="match status" value="1"/>
</dbReference>
<evidence type="ECO:0000313" key="5">
    <source>
        <dbReference type="Proteomes" id="UP000000343"/>
    </source>
</evidence>
<dbReference type="PANTHER" id="PTHR30055:SF146">
    <property type="entry name" value="HTH-TYPE TRANSCRIPTIONAL DUAL REGULATOR CECR"/>
    <property type="match status" value="1"/>
</dbReference>
<dbReference type="InterPro" id="IPR001647">
    <property type="entry name" value="HTH_TetR"/>
</dbReference>
<dbReference type="InterPro" id="IPR009057">
    <property type="entry name" value="Homeodomain-like_sf"/>
</dbReference>
<accession>E8X519</accession>
<dbReference type="InterPro" id="IPR039536">
    <property type="entry name" value="TetR_C_Proteobacteria"/>
</dbReference>
<evidence type="ECO:0000256" key="1">
    <source>
        <dbReference type="ARBA" id="ARBA00023125"/>
    </source>
</evidence>
<dbReference type="PaxDb" id="1198114-AciX9_0135"/>
<gene>
    <name evidence="4" type="ordered locus">AciX9_0135</name>
</gene>
<feature type="domain" description="HTH tetR-type" evidence="3">
    <location>
        <begin position="23"/>
        <end position="83"/>
    </location>
</feature>
<dbReference type="Pfam" id="PF14246">
    <property type="entry name" value="TetR_C_7"/>
    <property type="match status" value="1"/>
</dbReference>
<dbReference type="InterPro" id="IPR050109">
    <property type="entry name" value="HTH-type_TetR-like_transc_reg"/>
</dbReference>
<dbReference type="AlphaFoldDB" id="E8X519"/>
<keyword evidence="1 2" id="KW-0238">DNA-binding</keyword>
<dbReference type="Gene3D" id="1.10.10.60">
    <property type="entry name" value="Homeodomain-like"/>
    <property type="match status" value="1"/>
</dbReference>
<reference evidence="5" key="1">
    <citation type="submission" date="2011-01" db="EMBL/GenBank/DDBJ databases">
        <title>Complete sequence of chromosome of Acidobacterium sp. MP5ACTX9.</title>
        <authorList>
            <consortium name="US DOE Joint Genome Institute"/>
            <person name="Lucas S."/>
            <person name="Copeland A."/>
            <person name="Lapidus A."/>
            <person name="Cheng J.-F."/>
            <person name="Goodwin L."/>
            <person name="Pitluck S."/>
            <person name="Teshima H."/>
            <person name="Detter J.C."/>
            <person name="Han C."/>
            <person name="Tapia R."/>
            <person name="Land M."/>
            <person name="Hauser L."/>
            <person name="Kyrpides N."/>
            <person name="Ivanova N."/>
            <person name="Ovchinnikova G."/>
            <person name="Pagani I."/>
            <person name="Rawat S.R."/>
            <person name="Mannisto M."/>
            <person name="Haggblom M.M."/>
            <person name="Woyke T."/>
        </authorList>
    </citation>
    <scope>NUCLEOTIDE SEQUENCE [LARGE SCALE GENOMIC DNA]</scope>
    <source>
        <strain evidence="5">MP5ACTX9</strain>
    </source>
</reference>
<dbReference type="HOGENOM" id="CLU_069356_27_0_0"/>
<organism evidence="5">
    <name type="scientific">Granulicella tundricola (strain ATCC BAA-1859 / DSM 23138 / MP5ACTX9)</name>
    <dbReference type="NCBI Taxonomy" id="1198114"/>
    <lineage>
        <taxon>Bacteria</taxon>
        <taxon>Pseudomonadati</taxon>
        <taxon>Acidobacteriota</taxon>
        <taxon>Terriglobia</taxon>
        <taxon>Terriglobales</taxon>
        <taxon>Acidobacteriaceae</taxon>
        <taxon>Granulicella</taxon>
    </lineage>
</organism>